<dbReference type="Proteomes" id="UP000499080">
    <property type="component" value="Unassembled WGS sequence"/>
</dbReference>
<keyword evidence="2" id="KW-1185">Reference proteome</keyword>
<evidence type="ECO:0000313" key="1">
    <source>
        <dbReference type="EMBL" id="GBO16073.1"/>
    </source>
</evidence>
<sequence length="139" mass="15327">MDHMRDEIVNNKDSLILVAHEEAVSVVGPSEIHTQSHGIGTENALFVISVEKAFVQNITCWRTTERIQDKNPSCAERVAKDLLSKATLRIISGPTPERSPSNVLHVAKVSQRNTILRFISGHIVERSPSHVLGVTRNSG</sequence>
<gene>
    <name evidence="1" type="ORF">AVEN_37579_1</name>
</gene>
<name>A0A4Y2UTG2_ARAVE</name>
<organism evidence="1 2">
    <name type="scientific">Araneus ventricosus</name>
    <name type="common">Orbweaver spider</name>
    <name type="synonym">Epeira ventricosa</name>
    <dbReference type="NCBI Taxonomy" id="182803"/>
    <lineage>
        <taxon>Eukaryota</taxon>
        <taxon>Metazoa</taxon>
        <taxon>Ecdysozoa</taxon>
        <taxon>Arthropoda</taxon>
        <taxon>Chelicerata</taxon>
        <taxon>Arachnida</taxon>
        <taxon>Araneae</taxon>
        <taxon>Araneomorphae</taxon>
        <taxon>Entelegynae</taxon>
        <taxon>Araneoidea</taxon>
        <taxon>Araneidae</taxon>
        <taxon>Araneus</taxon>
    </lineage>
</organism>
<dbReference type="OrthoDB" id="9623390at2759"/>
<proteinExistence type="predicted"/>
<dbReference type="PANTHER" id="PTHR14947:SF24">
    <property type="entry name" value="ZINC FINGER PROTEIN 781-RELATED"/>
    <property type="match status" value="1"/>
</dbReference>
<protein>
    <submittedName>
        <fullName evidence="1">Uncharacterized protein</fullName>
    </submittedName>
</protein>
<comment type="caution">
    <text evidence="1">The sequence shown here is derived from an EMBL/GenBank/DDBJ whole genome shotgun (WGS) entry which is preliminary data.</text>
</comment>
<accession>A0A4Y2UTG2</accession>
<dbReference type="PANTHER" id="PTHR14947">
    <property type="entry name" value="ZINC FINGER PROTEIN"/>
    <property type="match status" value="1"/>
</dbReference>
<evidence type="ECO:0000313" key="2">
    <source>
        <dbReference type="Proteomes" id="UP000499080"/>
    </source>
</evidence>
<reference evidence="1 2" key="1">
    <citation type="journal article" date="2019" name="Sci. Rep.">
        <title>Orb-weaving spider Araneus ventricosus genome elucidates the spidroin gene catalogue.</title>
        <authorList>
            <person name="Kono N."/>
            <person name="Nakamura H."/>
            <person name="Ohtoshi R."/>
            <person name="Moran D.A.P."/>
            <person name="Shinohara A."/>
            <person name="Yoshida Y."/>
            <person name="Fujiwara M."/>
            <person name="Mori M."/>
            <person name="Tomita M."/>
            <person name="Arakawa K."/>
        </authorList>
    </citation>
    <scope>NUCLEOTIDE SEQUENCE [LARGE SCALE GENOMIC DNA]</scope>
</reference>
<dbReference type="EMBL" id="BGPR01040005">
    <property type="protein sequence ID" value="GBO16073.1"/>
    <property type="molecule type" value="Genomic_DNA"/>
</dbReference>
<dbReference type="InterPro" id="IPR039938">
    <property type="entry name" value="Sp4-like"/>
</dbReference>
<dbReference type="AlphaFoldDB" id="A0A4Y2UTG2"/>